<evidence type="ECO:0000256" key="9">
    <source>
        <dbReference type="PROSITE-ProRule" id="PRU00703"/>
    </source>
</evidence>
<dbReference type="InterPro" id="IPR002550">
    <property type="entry name" value="CNNM"/>
</dbReference>
<feature type="transmembrane region" description="Helical" evidence="11">
    <location>
        <begin position="89"/>
        <end position="111"/>
    </location>
</feature>
<evidence type="ECO:0000259" key="12">
    <source>
        <dbReference type="PROSITE" id="PS51371"/>
    </source>
</evidence>
<keyword evidence="4 10" id="KW-0812">Transmembrane</keyword>
<dbReference type="InterPro" id="IPR005170">
    <property type="entry name" value="Transptr-assoc_dom"/>
</dbReference>
<feature type="domain" description="CBS" evidence="12">
    <location>
        <begin position="273"/>
        <end position="330"/>
    </location>
</feature>
<dbReference type="CDD" id="cd04590">
    <property type="entry name" value="CBS_pair_CorC_HlyC_assoc"/>
    <property type="match status" value="1"/>
</dbReference>
<comment type="subcellular location">
    <subcellularLocation>
        <location evidence="1">Cell membrane</location>
        <topology evidence="1">Multi-pass membrane protein</topology>
    </subcellularLocation>
</comment>
<dbReference type="PANTHER" id="PTHR22777">
    <property type="entry name" value="HEMOLYSIN-RELATED"/>
    <property type="match status" value="1"/>
</dbReference>
<dbReference type="Gene3D" id="3.30.465.10">
    <property type="match status" value="1"/>
</dbReference>
<evidence type="ECO:0000256" key="7">
    <source>
        <dbReference type="ARBA" id="ARBA00023122"/>
    </source>
</evidence>
<dbReference type="Gene3D" id="3.10.580.10">
    <property type="entry name" value="CBS-domain"/>
    <property type="match status" value="1"/>
</dbReference>
<comment type="caution">
    <text evidence="14">The sequence shown here is derived from an EMBL/GenBank/DDBJ whole genome shotgun (WGS) entry which is preliminary data.</text>
</comment>
<organism evidence="14 15">
    <name type="scientific">Aeromicrobium flavum</name>
    <dbReference type="NCBI Taxonomy" id="416568"/>
    <lineage>
        <taxon>Bacteria</taxon>
        <taxon>Bacillati</taxon>
        <taxon>Actinomycetota</taxon>
        <taxon>Actinomycetes</taxon>
        <taxon>Propionibacteriales</taxon>
        <taxon>Nocardioidaceae</taxon>
        <taxon>Aeromicrobium</taxon>
    </lineage>
</organism>
<keyword evidence="3" id="KW-1003">Cell membrane</keyword>
<dbReference type="InterPro" id="IPR046342">
    <property type="entry name" value="CBS_dom_sf"/>
</dbReference>
<evidence type="ECO:0000256" key="3">
    <source>
        <dbReference type="ARBA" id="ARBA00022475"/>
    </source>
</evidence>
<evidence type="ECO:0000259" key="13">
    <source>
        <dbReference type="PROSITE" id="PS51846"/>
    </source>
</evidence>
<reference evidence="14 15" key="1">
    <citation type="submission" date="2019-07" db="EMBL/GenBank/DDBJ databases">
        <title>Whole genome shotgun sequence of Aeromicrobium flavum NBRC 107625.</title>
        <authorList>
            <person name="Hosoyama A."/>
            <person name="Uohara A."/>
            <person name="Ohji S."/>
            <person name="Ichikawa N."/>
        </authorList>
    </citation>
    <scope>NUCLEOTIDE SEQUENCE [LARGE SCALE GENOMIC DNA]</scope>
    <source>
        <strain evidence="14 15">NBRC 107625</strain>
    </source>
</reference>
<feature type="domain" description="CBS" evidence="12">
    <location>
        <begin position="205"/>
        <end position="265"/>
    </location>
</feature>
<dbReference type="PROSITE" id="PS51846">
    <property type="entry name" value="CNNM"/>
    <property type="match status" value="1"/>
</dbReference>
<dbReference type="Pfam" id="PF00571">
    <property type="entry name" value="CBS"/>
    <property type="match status" value="2"/>
</dbReference>
<keyword evidence="7 9" id="KW-0129">CBS domain</keyword>
<evidence type="ECO:0000256" key="5">
    <source>
        <dbReference type="ARBA" id="ARBA00022737"/>
    </source>
</evidence>
<dbReference type="FunFam" id="3.10.580.10:FF:000002">
    <property type="entry name" value="Magnesium/cobalt efflux protein CorC"/>
    <property type="match status" value="1"/>
</dbReference>
<dbReference type="Pfam" id="PF01595">
    <property type="entry name" value="CNNM"/>
    <property type="match status" value="1"/>
</dbReference>
<dbReference type="Proteomes" id="UP000321769">
    <property type="component" value="Unassembled WGS sequence"/>
</dbReference>
<dbReference type="SUPFAM" id="SSF54631">
    <property type="entry name" value="CBS-domain pair"/>
    <property type="match status" value="1"/>
</dbReference>
<evidence type="ECO:0000256" key="6">
    <source>
        <dbReference type="ARBA" id="ARBA00022989"/>
    </source>
</evidence>
<dbReference type="PROSITE" id="PS51371">
    <property type="entry name" value="CBS"/>
    <property type="match status" value="2"/>
</dbReference>
<dbReference type="PANTHER" id="PTHR22777:SF32">
    <property type="entry name" value="UPF0053 INNER MEMBRANE PROTEIN YFJD"/>
    <property type="match status" value="1"/>
</dbReference>
<evidence type="ECO:0000313" key="14">
    <source>
        <dbReference type="EMBL" id="GEO89452.1"/>
    </source>
</evidence>
<dbReference type="InterPro" id="IPR036318">
    <property type="entry name" value="FAD-bd_PCMH-like_sf"/>
</dbReference>
<evidence type="ECO:0000256" key="8">
    <source>
        <dbReference type="ARBA" id="ARBA00023136"/>
    </source>
</evidence>
<evidence type="ECO:0000256" key="2">
    <source>
        <dbReference type="ARBA" id="ARBA00006337"/>
    </source>
</evidence>
<dbReference type="GO" id="GO:0050660">
    <property type="term" value="F:flavin adenine dinucleotide binding"/>
    <property type="evidence" value="ECO:0007669"/>
    <property type="project" value="InterPro"/>
</dbReference>
<evidence type="ECO:0000256" key="10">
    <source>
        <dbReference type="PROSITE-ProRule" id="PRU01193"/>
    </source>
</evidence>
<dbReference type="OrthoDB" id="110231at2"/>
<feature type="transmembrane region" description="Helical" evidence="11">
    <location>
        <begin position="59"/>
        <end position="82"/>
    </location>
</feature>
<dbReference type="SMART" id="SM00116">
    <property type="entry name" value="CBS"/>
    <property type="match status" value="2"/>
</dbReference>
<feature type="domain" description="CNNM transmembrane" evidence="13">
    <location>
        <begin position="1"/>
        <end position="186"/>
    </location>
</feature>
<dbReference type="RefSeq" id="WP_146827329.1">
    <property type="nucleotide sequence ID" value="NZ_BAAAYQ010000001.1"/>
</dbReference>
<accession>A0A512HVI0</accession>
<dbReference type="InterPro" id="IPR044751">
    <property type="entry name" value="Ion_transp-like_CBS"/>
</dbReference>
<keyword evidence="15" id="KW-1185">Reference proteome</keyword>
<keyword evidence="8 10" id="KW-0472">Membrane</keyword>
<name>A0A512HVI0_9ACTN</name>
<dbReference type="AlphaFoldDB" id="A0A512HVI0"/>
<dbReference type="Pfam" id="PF03471">
    <property type="entry name" value="CorC_HlyC"/>
    <property type="match status" value="1"/>
</dbReference>
<keyword evidence="6 10" id="KW-1133">Transmembrane helix</keyword>
<evidence type="ECO:0000256" key="11">
    <source>
        <dbReference type="SAM" id="Phobius"/>
    </source>
</evidence>
<evidence type="ECO:0000256" key="1">
    <source>
        <dbReference type="ARBA" id="ARBA00004651"/>
    </source>
</evidence>
<dbReference type="InterPro" id="IPR016169">
    <property type="entry name" value="FAD-bd_PCMH_sub2"/>
</dbReference>
<evidence type="ECO:0000313" key="15">
    <source>
        <dbReference type="Proteomes" id="UP000321769"/>
    </source>
</evidence>
<comment type="similarity">
    <text evidence="2">Belongs to the UPF0053 family.</text>
</comment>
<dbReference type="GO" id="GO:0005886">
    <property type="term" value="C:plasma membrane"/>
    <property type="evidence" value="ECO:0007669"/>
    <property type="project" value="UniProtKB-SubCell"/>
</dbReference>
<protein>
    <submittedName>
        <fullName evidence="14">Membrane protein</fullName>
    </submittedName>
</protein>
<dbReference type="EMBL" id="BJZQ01000007">
    <property type="protein sequence ID" value="GEO89452.1"/>
    <property type="molecule type" value="Genomic_DNA"/>
</dbReference>
<dbReference type="InterPro" id="IPR000644">
    <property type="entry name" value="CBS_dom"/>
</dbReference>
<dbReference type="SMART" id="SM01091">
    <property type="entry name" value="CorC_HlyC"/>
    <property type="match status" value="1"/>
</dbReference>
<evidence type="ECO:0000256" key="4">
    <source>
        <dbReference type="ARBA" id="ARBA00022692"/>
    </source>
</evidence>
<proteinExistence type="inferred from homology"/>
<sequence>MSDSAALVLAVVLVFLAGLLVAVEAAISTFSRARAEELTEEGVAGAKRLAHILEDPAPFLNSVLLLRIISETAGIVLVAAVVADRVTGYWHNVLIAAGIMSVVSFVAIGVGPRTLGRQHSERIAVASAGPVIGLTTLLGPLPKLLIFLGNAITPGRGFAEGPFASEVEVRELVDLAAASSVIESDESKMIQSVFELGDTIVREVMVPRTDLVYIEHHKTLRQAMSLGLRSGFSRIPVTGENLDDVIGMAYLKDVTKRVFDNHAAETTEKVDSICRPVVFVPDTKHADDLLREMQAERTHVAIVIDEFGGTAGLVTIEDILEEIVGEITDEYDDEPDEREQLSDGTWRVSARFDVDDLEELFGIPVEDEDVDSVGGLMAKHLGTVPIPGSVVEVDGLRLEAQAPQGRRNRIGRVVVSRVETLDVTADA</sequence>
<keyword evidence="5" id="KW-0677">Repeat</keyword>
<dbReference type="SUPFAM" id="SSF56176">
    <property type="entry name" value="FAD-binding/transporter-associated domain-like"/>
    <property type="match status" value="1"/>
</dbReference>
<gene>
    <name evidence="14" type="ORF">AFL01nite_17790</name>
</gene>